<evidence type="ECO:0000313" key="5">
    <source>
        <dbReference type="Proteomes" id="UP000517106"/>
    </source>
</evidence>
<evidence type="ECO:0000313" key="4">
    <source>
        <dbReference type="EMBL" id="MBB1096728.1"/>
    </source>
</evidence>
<dbReference type="PANTHER" id="PTHR10566">
    <property type="entry name" value="CHAPERONE-ACTIVITY OF BC1 COMPLEX CABC1 -RELATED"/>
    <property type="match status" value="1"/>
</dbReference>
<sequence>MTSSEEEIKKSARLRKIMQVMRKYHFVSNFYHQTNPQAICQALQELGPTFIKLGQILSTRPDLVSPSYIKELRQLQDQVKTDPYSVVEQTFKDETGKNIDEVFASFEQTPFASASIGQVHHAKLKDGTAVVVKVQHPEVGALVNTDLALLRKAVILFKYVPQDIAVVDLNKVIDELSASLLSEVNTLDEVRNGEEFYKLNNGNGPIRVPKVYAKYCAPKILVNEDMPGKSIRYLFGKDNDNPQVVKNNHDIAITLVNNFLKQVFVDHFFHADPHPGNILIYNMPNDNNDQDFSAVKHIEKTISNTTITYEKQQELPNYRIVYLDFGMMGQLTPAMANSIANIVITINTKDTRKIGKAVLAVCNRTGDVDENAFYKELGAFIQPYFSTGLGNIDFVKMLYQIVQLCKKNHLQMRGEVTMLIKAFGTLESSVARLDPEISMLEVAQSFGRRYLKRNFNWRSALDSNLMNLFLAGQASSKFPEKINELIDTFVSGDAKVDLQYKNEQRVLKQIERLMNRFMIAIILAAVILGSSLLVEGTSPHSHIYRLGVSGYIIAIIIIILLILTEVIHRWRTWRKKR</sequence>
<keyword evidence="5" id="KW-1185">Reference proteome</keyword>
<evidence type="ECO:0000256" key="2">
    <source>
        <dbReference type="SAM" id="Phobius"/>
    </source>
</evidence>
<dbReference type="InterPro" id="IPR004147">
    <property type="entry name" value="ABC1_dom"/>
</dbReference>
<keyword evidence="4" id="KW-0418">Kinase</keyword>
<dbReference type="RefSeq" id="WP_182595340.1">
    <property type="nucleotide sequence ID" value="NZ_JACIVA010000030.1"/>
</dbReference>
<feature type="transmembrane region" description="Helical" evidence="2">
    <location>
        <begin position="546"/>
        <end position="567"/>
    </location>
</feature>
<dbReference type="EMBL" id="JACIVA010000030">
    <property type="protein sequence ID" value="MBB1096728.1"/>
    <property type="molecule type" value="Genomic_DNA"/>
</dbReference>
<proteinExistence type="inferred from homology"/>
<reference evidence="4 5" key="1">
    <citation type="submission" date="2020-07" db="EMBL/GenBank/DDBJ databases">
        <title>Description of Limosilactobacillus balticus sp. nov., Limosilactobacillus agrestis sp. nov., Limosilactobacillus albertensis sp. nov., Limosilactobacillus rudii sp. nov., Limosilactobacillus fastidiosus sp. nov., five novel Limosilactobacillus species isolated from the vertebrate gastrointestinal tract, and proposal of 6 subspecies of Limosilactobacillus reuteri adapted to the gastrointestinal tract of specific vertebrate hosts.</title>
        <authorList>
            <person name="Li F."/>
            <person name="Cheng C."/>
            <person name="Zheng J."/>
            <person name="Quevedo R.M."/>
            <person name="Li J."/>
            <person name="Roos S."/>
            <person name="Gaenzle M.G."/>
            <person name="Walter J."/>
        </authorList>
    </citation>
    <scope>NUCLEOTIDE SEQUENCE [LARGE SCALE GENOMIC DNA]</scope>
    <source>
        <strain evidence="4 5">STM2_1</strain>
    </source>
</reference>
<organism evidence="4 5">
    <name type="scientific">Limosilactobacillus rudii</name>
    <dbReference type="NCBI Taxonomy" id="2759755"/>
    <lineage>
        <taxon>Bacteria</taxon>
        <taxon>Bacillati</taxon>
        <taxon>Bacillota</taxon>
        <taxon>Bacilli</taxon>
        <taxon>Lactobacillales</taxon>
        <taxon>Lactobacillaceae</taxon>
        <taxon>Limosilactobacillus</taxon>
    </lineage>
</organism>
<dbReference type="InterPro" id="IPR050154">
    <property type="entry name" value="UbiB_kinase"/>
</dbReference>
<accession>A0A7W3UJI1</accession>
<evidence type="ECO:0000259" key="3">
    <source>
        <dbReference type="Pfam" id="PF03109"/>
    </source>
</evidence>
<dbReference type="GO" id="GO:0016301">
    <property type="term" value="F:kinase activity"/>
    <property type="evidence" value="ECO:0007669"/>
    <property type="project" value="UniProtKB-KW"/>
</dbReference>
<dbReference type="PANTHER" id="PTHR10566:SF113">
    <property type="entry name" value="PROTEIN ACTIVITY OF BC1 COMPLEX KINASE 7, CHLOROPLASTIC"/>
    <property type="match status" value="1"/>
</dbReference>
<feature type="domain" description="ABC1 atypical kinase-like" evidence="3">
    <location>
        <begin position="74"/>
        <end position="356"/>
    </location>
</feature>
<gene>
    <name evidence="4" type="ORF">H5S09_01995</name>
</gene>
<keyword evidence="2" id="KW-0812">Transmembrane</keyword>
<dbReference type="Proteomes" id="UP000517106">
    <property type="component" value="Unassembled WGS sequence"/>
</dbReference>
<evidence type="ECO:0000256" key="1">
    <source>
        <dbReference type="ARBA" id="ARBA00009670"/>
    </source>
</evidence>
<keyword evidence="2" id="KW-1133">Transmembrane helix</keyword>
<keyword evidence="4" id="KW-0808">Transferase</keyword>
<dbReference type="AlphaFoldDB" id="A0A7W3UJI1"/>
<comment type="similarity">
    <text evidence="1">Belongs to the protein kinase superfamily. ADCK protein kinase family.</text>
</comment>
<keyword evidence="2" id="KW-0472">Membrane</keyword>
<dbReference type="CDD" id="cd05121">
    <property type="entry name" value="ABC1_ADCK3-like"/>
    <property type="match status" value="1"/>
</dbReference>
<feature type="transmembrane region" description="Helical" evidence="2">
    <location>
        <begin position="513"/>
        <end position="534"/>
    </location>
</feature>
<protein>
    <submittedName>
        <fullName evidence="4">AarF/ABC1/UbiB kinase family protein</fullName>
    </submittedName>
</protein>
<dbReference type="InterPro" id="IPR011009">
    <property type="entry name" value="Kinase-like_dom_sf"/>
</dbReference>
<comment type="caution">
    <text evidence="4">The sequence shown here is derived from an EMBL/GenBank/DDBJ whole genome shotgun (WGS) entry which is preliminary data.</text>
</comment>
<dbReference type="SUPFAM" id="SSF56112">
    <property type="entry name" value="Protein kinase-like (PK-like)"/>
    <property type="match status" value="1"/>
</dbReference>
<name>A0A7W3UJI1_9LACO</name>
<dbReference type="Pfam" id="PF03109">
    <property type="entry name" value="ABC1"/>
    <property type="match status" value="1"/>
</dbReference>